<proteinExistence type="predicted"/>
<evidence type="ECO:0000313" key="2">
    <source>
        <dbReference type="Proteomes" id="UP001162501"/>
    </source>
</evidence>
<dbReference type="EMBL" id="OX596107">
    <property type="protein sequence ID" value="CAN0182696.1"/>
    <property type="molecule type" value="Genomic_DNA"/>
</dbReference>
<accession>A0AC59Z2W8</accession>
<reference evidence="1" key="2">
    <citation type="submission" date="2025-03" db="EMBL/GenBank/DDBJ databases">
        <authorList>
            <consortium name="ELIXIR-Norway"/>
            <consortium name="Elixir Norway"/>
        </authorList>
    </citation>
    <scope>NUCLEOTIDE SEQUENCE</scope>
</reference>
<protein>
    <submittedName>
        <fullName evidence="1">Uncharacterized protein</fullName>
    </submittedName>
</protein>
<name>A0AC59Z2W8_RANTA</name>
<reference evidence="1" key="1">
    <citation type="submission" date="2023-05" db="EMBL/GenBank/DDBJ databases">
        <authorList>
            <consortium name="ELIXIR-Norway"/>
        </authorList>
    </citation>
    <scope>NUCLEOTIDE SEQUENCE</scope>
</reference>
<organism evidence="1 2">
    <name type="scientific">Rangifer tarandus platyrhynchus</name>
    <name type="common">Svalbard reindeer</name>
    <dbReference type="NCBI Taxonomy" id="3082113"/>
    <lineage>
        <taxon>Eukaryota</taxon>
        <taxon>Metazoa</taxon>
        <taxon>Chordata</taxon>
        <taxon>Craniata</taxon>
        <taxon>Vertebrata</taxon>
        <taxon>Euteleostomi</taxon>
        <taxon>Mammalia</taxon>
        <taxon>Eutheria</taxon>
        <taxon>Laurasiatheria</taxon>
        <taxon>Artiodactyla</taxon>
        <taxon>Ruminantia</taxon>
        <taxon>Pecora</taxon>
        <taxon>Cervidae</taxon>
        <taxon>Odocoileinae</taxon>
        <taxon>Rangifer</taxon>
    </lineage>
</organism>
<gene>
    <name evidence="1" type="ORF">MRATA1EN22A_LOCUS13279</name>
</gene>
<dbReference type="Proteomes" id="UP001162501">
    <property type="component" value="Chromosome 23"/>
</dbReference>
<sequence length="112" mass="11992">MGRRKESVCFLHLGVCESSYDQPRACRLRQESARRGPVVNTVAALAAPPSPLAFSPWRPGPRAACSPSSCGPPLQEILGSLSLVSSHAHHTLGHRSLSLSSRCHRNGLGSRI</sequence>
<evidence type="ECO:0000313" key="1">
    <source>
        <dbReference type="EMBL" id="CAN0182696.1"/>
    </source>
</evidence>